<dbReference type="Gene3D" id="1.10.1240.100">
    <property type="match status" value="1"/>
</dbReference>
<evidence type="ECO:0000256" key="19">
    <source>
        <dbReference type="ARBA" id="ARBA00078169"/>
    </source>
</evidence>
<dbReference type="SUPFAM" id="SSF47336">
    <property type="entry name" value="ACP-like"/>
    <property type="match status" value="1"/>
</dbReference>
<dbReference type="SMART" id="SM00825">
    <property type="entry name" value="PKS_KS"/>
    <property type="match status" value="1"/>
</dbReference>
<dbReference type="STRING" id="1195236.CTER_1459"/>
<dbReference type="SUPFAM" id="SSF53901">
    <property type="entry name" value="Thiolase-like"/>
    <property type="match status" value="1"/>
</dbReference>
<evidence type="ECO:0000256" key="6">
    <source>
        <dbReference type="ARBA" id="ARBA00022832"/>
    </source>
</evidence>
<evidence type="ECO:0000259" key="22">
    <source>
        <dbReference type="PROSITE" id="PS52004"/>
    </source>
</evidence>
<dbReference type="PANTHER" id="PTHR43775:SF51">
    <property type="entry name" value="INACTIVE PHENOLPHTHIOCEROL SYNTHESIS POLYKETIDE SYNTHASE TYPE I PKS1-RELATED"/>
    <property type="match status" value="1"/>
</dbReference>
<reference evidence="23 24" key="1">
    <citation type="journal article" date="2013" name="Genome Announc.">
        <title>Draft Genome Sequence of the Cellulolytic, Mesophilic, Anaerobic Bacterium Clostridium termitidis Strain CT1112 (DSM 5398).</title>
        <authorList>
            <person name="Lal S."/>
            <person name="Ramachandran U."/>
            <person name="Zhang X."/>
            <person name="Munir R."/>
            <person name="Sparling R."/>
            <person name="Levin D.B."/>
        </authorList>
    </citation>
    <scope>NUCLEOTIDE SEQUENCE [LARGE SCALE GENOMIC DNA]</scope>
    <source>
        <strain evidence="23 24">CT1112</strain>
    </source>
</reference>
<dbReference type="InterPro" id="IPR029058">
    <property type="entry name" value="AB_hydrolase_fold"/>
</dbReference>
<dbReference type="Gene3D" id="3.40.50.720">
    <property type="entry name" value="NAD(P)-binding Rossmann-like Domain"/>
    <property type="match status" value="1"/>
</dbReference>
<dbReference type="GO" id="GO:0004312">
    <property type="term" value="F:fatty acid synthase activity"/>
    <property type="evidence" value="ECO:0007669"/>
    <property type="project" value="TreeGrafter"/>
</dbReference>
<evidence type="ECO:0000256" key="4">
    <source>
        <dbReference type="ARBA" id="ARBA00022553"/>
    </source>
</evidence>
<evidence type="ECO:0000256" key="1">
    <source>
        <dbReference type="ARBA" id="ARBA00001937"/>
    </source>
</evidence>
<comment type="caution">
    <text evidence="23">The sequence shown here is derived from an EMBL/GenBank/DDBJ whole genome shotgun (WGS) entry which is preliminary data.</text>
</comment>
<dbReference type="Pfam" id="PF22621">
    <property type="entry name" value="CurL-like_PKS_C"/>
    <property type="match status" value="1"/>
</dbReference>
<dbReference type="InterPro" id="IPR014031">
    <property type="entry name" value="Ketoacyl_synth_C"/>
</dbReference>
<dbReference type="InterPro" id="IPR018201">
    <property type="entry name" value="Ketoacyl_synth_AS"/>
</dbReference>
<keyword evidence="9" id="KW-0443">Lipid metabolism</keyword>
<dbReference type="InterPro" id="IPR013968">
    <property type="entry name" value="PKS_KR"/>
</dbReference>
<dbReference type="eggNOG" id="COG3321">
    <property type="taxonomic scope" value="Bacteria"/>
</dbReference>
<dbReference type="InterPro" id="IPR049490">
    <property type="entry name" value="C883_1060-like_KR_N"/>
</dbReference>
<evidence type="ECO:0000256" key="3">
    <source>
        <dbReference type="ARBA" id="ARBA00022450"/>
    </source>
</evidence>
<dbReference type="CDD" id="cd08953">
    <property type="entry name" value="KR_2_SDR_x"/>
    <property type="match status" value="1"/>
</dbReference>
<keyword evidence="7" id="KW-0521">NADP</keyword>
<evidence type="ECO:0000256" key="14">
    <source>
        <dbReference type="ARBA" id="ARBA00052745"/>
    </source>
</evidence>
<keyword evidence="24" id="KW-1185">Reference proteome</keyword>
<dbReference type="PROSITE" id="PS00606">
    <property type="entry name" value="KS3_1"/>
    <property type="match status" value="1"/>
</dbReference>
<dbReference type="InterPro" id="IPR036291">
    <property type="entry name" value="NAD(P)-bd_dom_sf"/>
</dbReference>
<comment type="catalytic activity">
    <reaction evidence="11">
        <text>17-(4-hydroxyphenyl)heptadecanoyl-[(phenol)carboxyphthiodiolenone synthase] + 2 (S)-methylmalonyl-CoA + 3 malonyl-CoA + 5 NADPH + 10 H(+) = C35-(phenol)carboxyphthiodiolenone-[(phenol)carboxyphthiodiolenone synthase] + 5 CO2 + 5 NADP(+) + 5 CoA + 2 H2O</text>
        <dbReference type="Rhea" id="RHEA:57756"/>
        <dbReference type="Rhea" id="RHEA-COMP:14272"/>
        <dbReference type="Rhea" id="RHEA-COMP:14989"/>
        <dbReference type="ChEBI" id="CHEBI:15377"/>
        <dbReference type="ChEBI" id="CHEBI:15378"/>
        <dbReference type="ChEBI" id="CHEBI:16526"/>
        <dbReference type="ChEBI" id="CHEBI:57287"/>
        <dbReference type="ChEBI" id="CHEBI:57327"/>
        <dbReference type="ChEBI" id="CHEBI:57384"/>
        <dbReference type="ChEBI" id="CHEBI:57783"/>
        <dbReference type="ChEBI" id="CHEBI:58349"/>
        <dbReference type="ChEBI" id="CHEBI:133300"/>
        <dbReference type="ChEBI" id="CHEBI:142259"/>
        <dbReference type="EC" id="2.3.1.292"/>
    </reaction>
</comment>
<dbReference type="AlphaFoldDB" id="S0FVE6"/>
<dbReference type="InterPro" id="IPR057326">
    <property type="entry name" value="KR_dom"/>
</dbReference>
<comment type="cofactor">
    <cofactor evidence="2">
        <name>pantetheine 4'-phosphate</name>
        <dbReference type="ChEBI" id="CHEBI:47942"/>
    </cofactor>
</comment>
<keyword evidence="8" id="KW-0560">Oxidoreductase</keyword>
<dbReference type="InterPro" id="IPR050091">
    <property type="entry name" value="PKS_NRPS_Biosynth_Enz"/>
</dbReference>
<gene>
    <name evidence="23" type="ORF">CTER_1459</name>
</gene>
<dbReference type="EC" id="2.3.1.292" evidence="16"/>
<evidence type="ECO:0000256" key="20">
    <source>
        <dbReference type="ARBA" id="ARBA00084020"/>
    </source>
</evidence>
<dbReference type="Gene3D" id="3.40.50.1820">
    <property type="entry name" value="alpha/beta hydrolase"/>
    <property type="match status" value="1"/>
</dbReference>
<dbReference type="InterPro" id="IPR009081">
    <property type="entry name" value="PP-bd_ACP"/>
</dbReference>
<comment type="catalytic activity">
    <reaction evidence="14">
        <text>icosanoyl-[(phenol)carboxyphthiodiolenone synthase] + 2 (S)-methylmalonyl-CoA + 3 malonyl-CoA + 5 NADPH + 10 H(+) = C32-carboxyphthiodiolenone-[(phenol)carboxyphthiodiolenone synthase] + 5 CO2 + 5 NADP(+) + 5 CoA + 2 H2O</text>
        <dbReference type="Rhea" id="RHEA:57748"/>
        <dbReference type="Rhea" id="RHEA-COMP:14985"/>
        <dbReference type="Rhea" id="RHEA-COMP:14986"/>
        <dbReference type="ChEBI" id="CHEBI:15377"/>
        <dbReference type="ChEBI" id="CHEBI:15378"/>
        <dbReference type="ChEBI" id="CHEBI:16526"/>
        <dbReference type="ChEBI" id="CHEBI:57287"/>
        <dbReference type="ChEBI" id="CHEBI:57327"/>
        <dbReference type="ChEBI" id="CHEBI:57384"/>
        <dbReference type="ChEBI" id="CHEBI:57783"/>
        <dbReference type="ChEBI" id="CHEBI:58349"/>
        <dbReference type="ChEBI" id="CHEBI:87848"/>
        <dbReference type="ChEBI" id="CHEBI:142236"/>
        <dbReference type="EC" id="2.3.1.292"/>
    </reaction>
</comment>
<evidence type="ECO:0000256" key="5">
    <source>
        <dbReference type="ARBA" id="ARBA00022679"/>
    </source>
</evidence>
<evidence type="ECO:0000313" key="23">
    <source>
        <dbReference type="EMBL" id="EMS72508.1"/>
    </source>
</evidence>
<dbReference type="PROSITE" id="PS50075">
    <property type="entry name" value="CARRIER"/>
    <property type="match status" value="1"/>
</dbReference>
<keyword evidence="10" id="KW-0511">Multifunctional enzyme</keyword>
<protein>
    <recommendedName>
        <fullName evidence="17">Phenolphthiocerol/phthiocerol polyketide synthase subunit E</fullName>
        <ecNumber evidence="16">2.3.1.292</ecNumber>
    </recommendedName>
    <alternativeName>
        <fullName evidence="19">(Phenol)carboxyphthiodiolenone synthase subunit E</fullName>
    </alternativeName>
    <alternativeName>
        <fullName evidence="20">Beta-ketoacyl-acyl-carrier-protein synthase I</fullName>
    </alternativeName>
    <alternativeName>
        <fullName evidence="18">Phthiocerol synthesis polyketide synthase type I PpsE</fullName>
    </alternativeName>
</protein>
<dbReference type="PANTHER" id="PTHR43775">
    <property type="entry name" value="FATTY ACID SYNTHASE"/>
    <property type="match status" value="1"/>
</dbReference>
<comment type="catalytic activity">
    <reaction evidence="12">
        <text>19-(4-hydroxyphenyl)nonadecanoyl-[(phenol)carboxyphthiodiolenone synthase] + 2 (S)-methylmalonyl-CoA + 3 malonyl-CoA + 5 NADPH + 10 H(+) = C37-(phenol)carboxyphthiodiolenone-[(phenol)carboxyphthiodiolenone synthase] + 5 CO2 + 5 NADP(+) + 5 CoA + 2 H2O</text>
        <dbReference type="Rhea" id="RHEA:57760"/>
        <dbReference type="Rhea" id="RHEA-COMP:14273"/>
        <dbReference type="Rhea" id="RHEA-COMP:14990"/>
        <dbReference type="ChEBI" id="CHEBI:15377"/>
        <dbReference type="ChEBI" id="CHEBI:15378"/>
        <dbReference type="ChEBI" id="CHEBI:16526"/>
        <dbReference type="ChEBI" id="CHEBI:57287"/>
        <dbReference type="ChEBI" id="CHEBI:57327"/>
        <dbReference type="ChEBI" id="CHEBI:57384"/>
        <dbReference type="ChEBI" id="CHEBI:57783"/>
        <dbReference type="ChEBI" id="CHEBI:58349"/>
        <dbReference type="ChEBI" id="CHEBI:133301"/>
        <dbReference type="ChEBI" id="CHEBI:142260"/>
        <dbReference type="EC" id="2.3.1.292"/>
    </reaction>
</comment>
<evidence type="ECO:0000256" key="18">
    <source>
        <dbReference type="ARBA" id="ARBA00075053"/>
    </source>
</evidence>
<evidence type="ECO:0000256" key="2">
    <source>
        <dbReference type="ARBA" id="ARBA00001957"/>
    </source>
</evidence>
<keyword evidence="3" id="KW-0596">Phosphopantetheine</keyword>
<dbReference type="Pfam" id="PF08659">
    <property type="entry name" value="KR"/>
    <property type="match status" value="1"/>
</dbReference>
<dbReference type="Pfam" id="PF21394">
    <property type="entry name" value="Beta-ketacyl_N"/>
    <property type="match status" value="1"/>
</dbReference>
<dbReference type="Proteomes" id="UP000014155">
    <property type="component" value="Unassembled WGS sequence"/>
</dbReference>
<dbReference type="GO" id="GO:0034081">
    <property type="term" value="C:polyketide synthase complex"/>
    <property type="evidence" value="ECO:0007669"/>
    <property type="project" value="UniProtKB-ARBA"/>
</dbReference>
<dbReference type="CDD" id="cd00833">
    <property type="entry name" value="PKS"/>
    <property type="match status" value="1"/>
</dbReference>
<dbReference type="InterPro" id="IPR014030">
    <property type="entry name" value="Ketoacyl_synth_N"/>
</dbReference>
<dbReference type="InterPro" id="IPR016039">
    <property type="entry name" value="Thiolase-like"/>
</dbReference>
<sequence length="1230" mass="135629">MADTPIQDALEGVAIIGMSGRFPGAKNINEFWERLKGGKECITYFSKEDARACGIDEESINDPNYVFAGGILENIELFDAGFFSLNPKEAENLDPQQRLFLECSYEALEDAGYSCNQYDYPIGVYAGSNMSYYFLYHLFNKLGVKDDLAIAVGNDKDYMATRASYEFNLKGPSINIQTACSTSMTAVAMAYEGLLNYHCDMAVAGGAGIKLPQKSGYLYQTGFIGSPDGHTRPFDADAYGTVFTSAVGVVLLKRVEDAMRDGDHIYAVIKGMAVNNDGSTKVGFTAPSREGEAEVIAAAQNLAGVHPEDISYIEAHGTGTALGDPIEISALTKVFEQFTNKKSYCAIGSVKSNIGHAISGAGISGMIKTVLALKHKQIPPSINFSIPNPKIDFENSPFYINTRLCDWETGGKPRTAGVSSFGFGGTNVHAVVEEALPMEVLPSSREWQLITLSAKAPEALEQMCLNLSQYFRENPTVHLSDAVYTLHVGRKEFEYRRAILCRDLEDAVRLLEAKEDERVFSGAAKSTQKENSTANHLIGSSSLASKEVLASIGKLWVEGVPVDWKTFHSDEKRHRTPLPTYPFQRRRYWVEQYNSKDLMKKNSISSSKKSDFNDWLYFPSWKRAANVPFVSSKLEKGGTWLIFEDETGLSENIVRTLKEEGVQLVTVSKGHQYCKMNQSAYTINPKTKEHYVSLVKDVFKGNKPGSILHLWNVTEEELGCSTLEFSEECLSHGFHSLLCLAQALGETIVDHNIKMAVVSNNMQVISDEKVCYPAKAVITGPCKVIPMEYSNIFCQSIDLVLKGIGRNEKSRFAKAILAEISAEEPQTTIALRGNHRWLPTIECTTLESINERSWVKEGGTYLITGGLGGIGLAAALRMAREAKVNLILTRRSAFPEKDQWQEWLDTHPAQDAAGDIIKQVKALEALGSEVMAIQADTSDLEQMSEVIRQAKSRFGSIHGVIHAAGISDNGLIQEKQAEAADKVFAPKVAGTLIIDELFKDEDLDFMALFSSSSSILGEAGFIDYCGANAVLDAYAHYRSQMSNTFTVSVNWDEWDEVGMAVKTGSRSKRQKITVHEGLTLLERIIASKALAQVAVVPDDFMGRLQEIEEFRMSSVRGNSGAAKVTNQSNNRPNLDVPYTAPQNELEEVIAGIWQEQLGVYPVGIHDDFFELGGHSLLATSLITILRKKFHRNVNLQSFFEQSTVAQLAKILGDSDEDSNELEEEFDEGAL</sequence>
<feature type="domain" description="Carrier" evidence="21">
    <location>
        <begin position="1140"/>
        <end position="1215"/>
    </location>
</feature>
<organism evidence="23 24">
    <name type="scientific">Ruminiclostridium cellobioparum subsp. termitidis CT1112</name>
    <dbReference type="NCBI Taxonomy" id="1195236"/>
    <lineage>
        <taxon>Bacteria</taxon>
        <taxon>Bacillati</taxon>
        <taxon>Bacillota</taxon>
        <taxon>Clostridia</taxon>
        <taxon>Eubacteriales</taxon>
        <taxon>Oscillospiraceae</taxon>
        <taxon>Ruminiclostridium</taxon>
    </lineage>
</organism>
<dbReference type="GO" id="GO:0004315">
    <property type="term" value="F:3-oxoacyl-[acyl-carrier-protein] synthase activity"/>
    <property type="evidence" value="ECO:0007669"/>
    <property type="project" value="InterPro"/>
</dbReference>
<evidence type="ECO:0000256" key="9">
    <source>
        <dbReference type="ARBA" id="ARBA00023098"/>
    </source>
</evidence>
<dbReference type="SMART" id="SM00822">
    <property type="entry name" value="PKS_KR"/>
    <property type="match status" value="1"/>
</dbReference>
<evidence type="ECO:0000313" key="24">
    <source>
        <dbReference type="Proteomes" id="UP000014155"/>
    </source>
</evidence>
<dbReference type="Pfam" id="PF00550">
    <property type="entry name" value="PP-binding"/>
    <property type="match status" value="1"/>
</dbReference>
<dbReference type="GO" id="GO:0016491">
    <property type="term" value="F:oxidoreductase activity"/>
    <property type="evidence" value="ECO:0007669"/>
    <property type="project" value="UniProtKB-KW"/>
</dbReference>
<dbReference type="eggNOG" id="COG4221">
    <property type="taxonomic scope" value="Bacteria"/>
</dbReference>
<comment type="catalytic activity">
    <reaction evidence="13">
        <text>docosanoyl-[(phenol)carboxyphthiodiolenone synthase] + 2 (S)-methylmalonyl-CoA + 3 malonyl-CoA + 5 NADPH + 10 H(+) = C34-carboxyphthiodiolenone-[(phenol)carboxyphthiodiolenone synthase] + 5 CO2 + 5 NADP(+) + 5 CoA + 2 H2O</text>
        <dbReference type="Rhea" id="RHEA:57752"/>
        <dbReference type="Rhea" id="RHEA-COMP:14987"/>
        <dbReference type="Rhea" id="RHEA-COMP:14988"/>
        <dbReference type="ChEBI" id="CHEBI:15377"/>
        <dbReference type="ChEBI" id="CHEBI:15378"/>
        <dbReference type="ChEBI" id="CHEBI:16526"/>
        <dbReference type="ChEBI" id="CHEBI:57287"/>
        <dbReference type="ChEBI" id="CHEBI:57327"/>
        <dbReference type="ChEBI" id="CHEBI:57384"/>
        <dbReference type="ChEBI" id="CHEBI:57783"/>
        <dbReference type="ChEBI" id="CHEBI:58349"/>
        <dbReference type="ChEBI" id="CHEBI:142237"/>
        <dbReference type="ChEBI" id="CHEBI:142238"/>
        <dbReference type="EC" id="2.3.1.292"/>
    </reaction>
</comment>
<keyword evidence="4" id="KW-0597">Phosphoprotein</keyword>
<evidence type="ECO:0000256" key="11">
    <source>
        <dbReference type="ARBA" id="ARBA00050973"/>
    </source>
</evidence>
<accession>S0FVE6</accession>
<comment type="function">
    <text evidence="15">Part of the PpsABCDE complex involved in the biosynthesis of the lipid core common to phthiocerols and phenolphthiocerols by successive additions of malonyl-CoA or methylmalonyl-CoA extender units. PpsA can accept as substrate the activated forms of either icosanoyl (C20), docosanoyl (C22) or lignoceroyl (C24) groups from FadD26, or a (4-hydroxyphenyl)-C17 or (4-hydroxyphenyl)-C19 fatty acyl from FadD29. PpsA initiates the biosynthesis and extends its substrate using a malonyl-CoA extender unit. The PpsB and PpsC proteins add the second and third malonyl-CoA extender units. PpsD adds an (R)-methylmalonyl unit and PpsE adds a second (R)-methylmalonyl unit. The incorporation of the methylmalonyl units results in formation of two branched methyl groups in the elongated product.</text>
</comment>
<evidence type="ECO:0000256" key="13">
    <source>
        <dbReference type="ARBA" id="ARBA00052119"/>
    </source>
</evidence>
<dbReference type="FunFam" id="1.10.1200.10:FF:000005">
    <property type="entry name" value="Nonribosomal peptide synthetase 1"/>
    <property type="match status" value="1"/>
</dbReference>
<dbReference type="InterPro" id="IPR036736">
    <property type="entry name" value="ACP-like_sf"/>
</dbReference>
<evidence type="ECO:0000256" key="17">
    <source>
        <dbReference type="ARBA" id="ARBA00073623"/>
    </source>
</evidence>
<evidence type="ECO:0000256" key="16">
    <source>
        <dbReference type="ARBA" id="ARBA00066974"/>
    </source>
</evidence>
<comment type="cofactor">
    <cofactor evidence="1">
        <name>NADP(+)</name>
        <dbReference type="ChEBI" id="CHEBI:58349"/>
    </cofactor>
</comment>
<dbReference type="GO" id="GO:0006633">
    <property type="term" value="P:fatty acid biosynthetic process"/>
    <property type="evidence" value="ECO:0007669"/>
    <property type="project" value="InterPro"/>
</dbReference>
<name>S0FVE6_RUMCE</name>
<dbReference type="InterPro" id="IPR020841">
    <property type="entry name" value="PKS_Beta-ketoAc_synthase_dom"/>
</dbReference>
<evidence type="ECO:0000256" key="12">
    <source>
        <dbReference type="ARBA" id="ARBA00051971"/>
    </source>
</evidence>
<dbReference type="PATRIC" id="fig|1195236.3.peg.1782"/>
<evidence type="ECO:0000256" key="15">
    <source>
        <dbReference type="ARBA" id="ARBA00058455"/>
    </source>
</evidence>
<dbReference type="SUPFAM" id="SSF51735">
    <property type="entry name" value="NAD(P)-binding Rossmann-fold domains"/>
    <property type="match status" value="2"/>
</dbReference>
<feature type="domain" description="Ketosynthase family 3 (KS3)" evidence="22">
    <location>
        <begin position="10"/>
        <end position="434"/>
    </location>
</feature>
<keyword evidence="6" id="KW-0276">Fatty acid metabolism</keyword>
<evidence type="ECO:0000256" key="8">
    <source>
        <dbReference type="ARBA" id="ARBA00023002"/>
    </source>
</evidence>
<dbReference type="PROSITE" id="PS52004">
    <property type="entry name" value="KS3_2"/>
    <property type="match status" value="1"/>
</dbReference>
<evidence type="ECO:0000256" key="10">
    <source>
        <dbReference type="ARBA" id="ARBA00023268"/>
    </source>
</evidence>
<keyword evidence="5" id="KW-0808">Transferase</keyword>
<dbReference type="FunFam" id="3.40.47.10:FF:000042">
    <property type="entry name" value="Polyketide synthase Pks13"/>
    <property type="match status" value="1"/>
</dbReference>
<dbReference type="RefSeq" id="WP_004624733.1">
    <property type="nucleotide sequence ID" value="NZ_AORV01000026.1"/>
</dbReference>
<dbReference type="Pfam" id="PF00109">
    <property type="entry name" value="ketoacyl-synt"/>
    <property type="match status" value="1"/>
</dbReference>
<dbReference type="EMBL" id="AORV01000026">
    <property type="protein sequence ID" value="EMS72508.1"/>
    <property type="molecule type" value="Genomic_DNA"/>
</dbReference>
<dbReference type="Pfam" id="PF02801">
    <property type="entry name" value="Ketoacyl-synt_C"/>
    <property type="match status" value="1"/>
</dbReference>
<evidence type="ECO:0000259" key="21">
    <source>
        <dbReference type="PROSITE" id="PS50075"/>
    </source>
</evidence>
<evidence type="ECO:0000256" key="7">
    <source>
        <dbReference type="ARBA" id="ARBA00022857"/>
    </source>
</evidence>
<dbReference type="Gene3D" id="3.40.47.10">
    <property type="match status" value="1"/>
</dbReference>
<proteinExistence type="predicted"/>